<dbReference type="GO" id="GO:0009307">
    <property type="term" value="P:DNA restriction-modification system"/>
    <property type="evidence" value="ECO:0007669"/>
    <property type="project" value="UniProtKB-KW"/>
</dbReference>
<dbReference type="OrthoDB" id="3197085at2"/>
<dbReference type="Proteomes" id="UP000267081">
    <property type="component" value="Unassembled WGS sequence"/>
</dbReference>
<protein>
    <submittedName>
        <fullName evidence="3">Restriction endonuclease subunit S</fullName>
    </submittedName>
</protein>
<dbReference type="InterPro" id="IPR044946">
    <property type="entry name" value="Restrct_endonuc_typeI_TRD_sf"/>
</dbReference>
<dbReference type="RefSeq" id="WP_125312431.1">
    <property type="nucleotide sequence ID" value="NZ_RSEC01000058.1"/>
</dbReference>
<keyword evidence="1" id="KW-0680">Restriction system</keyword>
<dbReference type="EMBL" id="RSEC01000058">
    <property type="protein sequence ID" value="RSD13129.1"/>
    <property type="molecule type" value="Genomic_DNA"/>
</dbReference>
<keyword evidence="2" id="KW-0238">DNA-binding</keyword>
<dbReference type="Gene3D" id="3.90.220.20">
    <property type="entry name" value="DNA methylase specificity domains"/>
    <property type="match status" value="2"/>
</dbReference>
<evidence type="ECO:0000313" key="3">
    <source>
        <dbReference type="EMBL" id="RSD13129.1"/>
    </source>
</evidence>
<dbReference type="InterPro" id="IPR051212">
    <property type="entry name" value="Type-I_RE_S_subunit"/>
</dbReference>
<dbReference type="SUPFAM" id="SSF116734">
    <property type="entry name" value="DNA methylase specificity domain"/>
    <property type="match status" value="2"/>
</dbReference>
<dbReference type="PANTHER" id="PTHR43140">
    <property type="entry name" value="TYPE-1 RESTRICTION ENZYME ECOKI SPECIFICITY PROTEIN"/>
    <property type="match status" value="1"/>
</dbReference>
<keyword evidence="3" id="KW-0540">Nuclease</keyword>
<keyword evidence="3" id="KW-0255">Endonuclease</keyword>
<sequence length="427" mass="46904">MTKTVPLRRLVDVIDCAHVTAKFVDDDRRFPVASIRECQGPYVDLSDCNYTTQEFFDHLRAGDRAPRVGDLLFVRNVSVGLVSEVAPGVPEFAIGQETVLLRRTSDVDPTFLRYALVGAEAVHAIESAMIGSTFRRINVSAIRALPVMLPSPEKQRAIAGYLDRETARIDTLIEEQQRLIGLLRERRNAVVDRALSHGLEAELVQTGDPWLPVLPVGWLAVATKRLLSFGPSNGISPEASSVGDLRTLSLGAVRDGRVSMGPNVTKFVDRASVPRLNDLRLRAGDVLLVRGNGNVNLVGRAGLVGSEFDDKEYIYPDLLIRLRVGASMLPEFFVWAFNSAATRAQIGTRARTAVGTYKVAASDVRAIVLPLPPLSEQARIVAYLDEQTAKIDSLIAETERFIELSRERRSALITAAVTGQIDVRERV</sequence>
<evidence type="ECO:0000313" key="4">
    <source>
        <dbReference type="Proteomes" id="UP000267081"/>
    </source>
</evidence>
<keyword evidence="3" id="KW-0378">Hydrolase</keyword>
<dbReference type="PANTHER" id="PTHR43140:SF1">
    <property type="entry name" value="TYPE I RESTRICTION ENZYME ECOKI SPECIFICITY SUBUNIT"/>
    <property type="match status" value="1"/>
</dbReference>
<organism evidence="3 4">
    <name type="scientific">Amycolatopsis eburnea</name>
    <dbReference type="NCBI Taxonomy" id="2267691"/>
    <lineage>
        <taxon>Bacteria</taxon>
        <taxon>Bacillati</taxon>
        <taxon>Actinomycetota</taxon>
        <taxon>Actinomycetes</taxon>
        <taxon>Pseudonocardiales</taxon>
        <taxon>Pseudonocardiaceae</taxon>
        <taxon>Amycolatopsis</taxon>
    </lineage>
</organism>
<accession>A0A427T2D9</accession>
<dbReference type="GO" id="GO:0004519">
    <property type="term" value="F:endonuclease activity"/>
    <property type="evidence" value="ECO:0007669"/>
    <property type="project" value="UniProtKB-KW"/>
</dbReference>
<reference evidence="3 4" key="1">
    <citation type="submission" date="2018-12" db="EMBL/GenBank/DDBJ databases">
        <title>Amycolatopsis eburnea sp. nov. actinomycete associate with arbuscular mycorrhiza fungal spore.</title>
        <authorList>
            <person name="Lumyong S."/>
            <person name="Chaiya L."/>
        </authorList>
    </citation>
    <scope>NUCLEOTIDE SEQUENCE [LARGE SCALE GENOMIC DNA]</scope>
    <source>
        <strain evidence="3 4">GLM-1</strain>
    </source>
</reference>
<dbReference type="AlphaFoldDB" id="A0A427T2D9"/>
<evidence type="ECO:0000256" key="2">
    <source>
        <dbReference type="ARBA" id="ARBA00023125"/>
    </source>
</evidence>
<gene>
    <name evidence="3" type="ORF">EIY87_25530</name>
</gene>
<proteinExistence type="predicted"/>
<name>A0A427T2D9_9PSEU</name>
<keyword evidence="4" id="KW-1185">Reference proteome</keyword>
<comment type="caution">
    <text evidence="3">The sequence shown here is derived from an EMBL/GenBank/DDBJ whole genome shotgun (WGS) entry which is preliminary data.</text>
</comment>
<dbReference type="GO" id="GO:0003677">
    <property type="term" value="F:DNA binding"/>
    <property type="evidence" value="ECO:0007669"/>
    <property type="project" value="UniProtKB-KW"/>
</dbReference>
<evidence type="ECO:0000256" key="1">
    <source>
        <dbReference type="ARBA" id="ARBA00022747"/>
    </source>
</evidence>